<accession>A0ABR0KIP6</accession>
<keyword evidence="2" id="KW-0378">Hydrolase</keyword>
<comment type="caution">
    <text evidence="4">The sequence shown here is derived from an EMBL/GenBank/DDBJ whole genome shotgun (WGS) entry which is preliminary data.</text>
</comment>
<dbReference type="InterPro" id="IPR050272">
    <property type="entry name" value="Isochorismatase-like_hydrls"/>
</dbReference>
<dbReference type="Proteomes" id="UP001345013">
    <property type="component" value="Unassembled WGS sequence"/>
</dbReference>
<evidence type="ECO:0000256" key="1">
    <source>
        <dbReference type="ARBA" id="ARBA00006336"/>
    </source>
</evidence>
<gene>
    <name evidence="4" type="ORF">LTR24_002168</name>
</gene>
<evidence type="ECO:0000256" key="2">
    <source>
        <dbReference type="ARBA" id="ARBA00022801"/>
    </source>
</evidence>
<name>A0ABR0KIP6_9EURO</name>
<feature type="domain" description="Isochorismatase-like" evidence="3">
    <location>
        <begin position="214"/>
        <end position="311"/>
    </location>
</feature>
<dbReference type="PANTHER" id="PTHR43540">
    <property type="entry name" value="PEROXYUREIDOACRYLATE/UREIDOACRYLATE AMIDOHYDROLASE-RELATED"/>
    <property type="match status" value="1"/>
</dbReference>
<sequence>MAADTSVRQRAVIGNVNDDFWVYDNEKGFDLTRPSPPTALSKPGAITLQTTTSPATIDPAISALVIIDMQNFFLSTALGRPADSKGLKCQNALLEHAIPAARKAGIQIVWLNWGLSDEDLERLPPGVFRAFGFSTMAAEDFTKSYSSPAGPGEDFSAANTLCTNDLGKDSRTYKGLGRPLGDVTLSNGSTIPAGRMLMRDQWNSELSPPLQESFKASLTTSKPDVWLHKNRITGLHLPTSSAGAYFRDHGVKTLIFAGVNTDQCVNGSLTDAYAHGNDIFLLSDGCATTSPGGAHDSVVYNIARTMGFVLDCEGFERDVEASLSKRGS</sequence>
<protein>
    <recommendedName>
        <fullName evidence="3">Isochorismatase-like domain-containing protein</fullName>
    </recommendedName>
</protein>
<dbReference type="Gene3D" id="3.40.50.850">
    <property type="entry name" value="Isochorismatase-like"/>
    <property type="match status" value="1"/>
</dbReference>
<dbReference type="SUPFAM" id="SSF52499">
    <property type="entry name" value="Isochorismatase-like hydrolases"/>
    <property type="match status" value="1"/>
</dbReference>
<evidence type="ECO:0000313" key="5">
    <source>
        <dbReference type="Proteomes" id="UP001345013"/>
    </source>
</evidence>
<dbReference type="InterPro" id="IPR036380">
    <property type="entry name" value="Isochorismatase-like_sf"/>
</dbReference>
<keyword evidence="5" id="KW-1185">Reference proteome</keyword>
<dbReference type="Pfam" id="PF00857">
    <property type="entry name" value="Isochorismatase"/>
    <property type="match status" value="1"/>
</dbReference>
<evidence type="ECO:0000259" key="3">
    <source>
        <dbReference type="Pfam" id="PF00857"/>
    </source>
</evidence>
<dbReference type="EMBL" id="JAVRRG010000017">
    <property type="protein sequence ID" value="KAK5097701.1"/>
    <property type="molecule type" value="Genomic_DNA"/>
</dbReference>
<dbReference type="InterPro" id="IPR000868">
    <property type="entry name" value="Isochorismatase-like_dom"/>
</dbReference>
<dbReference type="PANTHER" id="PTHR43540:SF9">
    <property type="entry name" value="FAMILY HYDROLASE, PUTATIVE (AFU_ORTHOLOGUE AFUA_2G08700)-RELATED"/>
    <property type="match status" value="1"/>
</dbReference>
<proteinExistence type="inferred from homology"/>
<evidence type="ECO:0000313" key="4">
    <source>
        <dbReference type="EMBL" id="KAK5097701.1"/>
    </source>
</evidence>
<reference evidence="4 5" key="1">
    <citation type="submission" date="2023-08" db="EMBL/GenBank/DDBJ databases">
        <title>Black Yeasts Isolated from many extreme environments.</title>
        <authorList>
            <person name="Coleine C."/>
            <person name="Stajich J.E."/>
            <person name="Selbmann L."/>
        </authorList>
    </citation>
    <scope>NUCLEOTIDE SEQUENCE [LARGE SCALE GENOMIC DNA]</scope>
    <source>
        <strain evidence="4 5">CCFEE 5885</strain>
    </source>
</reference>
<comment type="similarity">
    <text evidence="1">Belongs to the isochorismatase family.</text>
</comment>
<organism evidence="4 5">
    <name type="scientific">Lithohypha guttulata</name>
    <dbReference type="NCBI Taxonomy" id="1690604"/>
    <lineage>
        <taxon>Eukaryota</taxon>
        <taxon>Fungi</taxon>
        <taxon>Dikarya</taxon>
        <taxon>Ascomycota</taxon>
        <taxon>Pezizomycotina</taxon>
        <taxon>Eurotiomycetes</taxon>
        <taxon>Chaetothyriomycetidae</taxon>
        <taxon>Chaetothyriales</taxon>
        <taxon>Trichomeriaceae</taxon>
        <taxon>Lithohypha</taxon>
    </lineage>
</organism>